<feature type="compositionally biased region" description="Basic and acidic residues" evidence="1">
    <location>
        <begin position="84"/>
        <end position="99"/>
    </location>
</feature>
<accession>A0AAW8UF23</accession>
<reference evidence="3" key="1">
    <citation type="submission" date="2023-03" db="EMBL/GenBank/DDBJ databases">
        <authorList>
            <person name="Shen W."/>
            <person name="Cai J."/>
        </authorList>
    </citation>
    <scope>NUCLEOTIDE SEQUENCE</scope>
    <source>
        <strain evidence="3">Y37</strain>
    </source>
</reference>
<keyword evidence="3" id="KW-0255">Endonuclease</keyword>
<dbReference type="GO" id="GO:0003676">
    <property type="term" value="F:nucleic acid binding"/>
    <property type="evidence" value="ECO:0007669"/>
    <property type="project" value="InterPro"/>
</dbReference>
<name>A0AAW8UF23_9LACT</name>
<dbReference type="InterPro" id="IPR001604">
    <property type="entry name" value="Endo_G_ENPP1-like_dom"/>
</dbReference>
<keyword evidence="3" id="KW-0540">Nuclease</keyword>
<dbReference type="GO" id="GO:0046872">
    <property type="term" value="F:metal ion binding"/>
    <property type="evidence" value="ECO:0007669"/>
    <property type="project" value="InterPro"/>
</dbReference>
<feature type="region of interest" description="Disordered" evidence="1">
    <location>
        <begin position="84"/>
        <end position="118"/>
    </location>
</feature>
<evidence type="ECO:0000256" key="1">
    <source>
        <dbReference type="SAM" id="MobiDB-lite"/>
    </source>
</evidence>
<feature type="domain" description="DNA/RNA non-specific endonuclease/pyrophosphatase/phosphodiesterase" evidence="2">
    <location>
        <begin position="200"/>
        <end position="350"/>
    </location>
</feature>
<dbReference type="GO" id="GO:0004519">
    <property type="term" value="F:endonuclease activity"/>
    <property type="evidence" value="ECO:0007669"/>
    <property type="project" value="UniProtKB-KW"/>
</dbReference>
<dbReference type="EMBL" id="JARQDL010000003">
    <property type="protein sequence ID" value="MDT2945393.1"/>
    <property type="molecule type" value="Genomic_DNA"/>
</dbReference>
<dbReference type="GO" id="GO:0016787">
    <property type="term" value="F:hydrolase activity"/>
    <property type="evidence" value="ECO:0007669"/>
    <property type="project" value="InterPro"/>
</dbReference>
<dbReference type="Proteomes" id="UP001250218">
    <property type="component" value="Unassembled WGS sequence"/>
</dbReference>
<proteinExistence type="predicted"/>
<dbReference type="AlphaFoldDB" id="A0AAW8UF23"/>
<organism evidence="3 4">
    <name type="scientific">Lactococcus lactis</name>
    <dbReference type="NCBI Taxonomy" id="1358"/>
    <lineage>
        <taxon>Bacteria</taxon>
        <taxon>Bacillati</taxon>
        <taxon>Bacillota</taxon>
        <taxon>Bacilli</taxon>
        <taxon>Lactobacillales</taxon>
        <taxon>Streptococcaceae</taxon>
        <taxon>Lactococcus</taxon>
    </lineage>
</organism>
<dbReference type="Pfam" id="PF01223">
    <property type="entry name" value="Endonuclease_NS"/>
    <property type="match status" value="1"/>
</dbReference>
<gene>
    <name evidence="3" type="ORF">P7I04_04980</name>
</gene>
<evidence type="ECO:0000259" key="2">
    <source>
        <dbReference type="Pfam" id="PF01223"/>
    </source>
</evidence>
<sequence>MKKNNSMGCLGYLWALVIVLGVGGGLAYGVIHISNQRHFDILGEMSKWGATIWNNTDKTGLDSFQVGDPNEKVNQAKDKVSSVIDKGKNTLQDKTKEKPSSTTSSENSEKINYGKTTDLEPTESLAQSVLNDDVLKQLGKSLKYNGHGSYAVNNNHSTLTPPKGSAWLQSGVLNSKGQLSESSGILSHAMYGKRVNTETEWQPAGYHQLKINAPEYGNYLWNKGHSIGAAMTSAWSGESVSFTMPIKATHKGEWNASEYYAENITTQTSWANQAIDGQYGTKGYGQNYYEALVRKEQTTHKKSLIAYSVKPIYSGNNVVPSGNQIQALSSDGDLELNVFIPNVQMGVNIDYQTGEAYILE</sequence>
<comment type="caution">
    <text evidence="3">The sequence shown here is derived from an EMBL/GenBank/DDBJ whole genome shotgun (WGS) entry which is preliminary data.</text>
</comment>
<dbReference type="InterPro" id="IPR044929">
    <property type="entry name" value="DNA/RNA_non-sp_Endonuclease_sf"/>
</dbReference>
<evidence type="ECO:0000313" key="4">
    <source>
        <dbReference type="Proteomes" id="UP001250218"/>
    </source>
</evidence>
<protein>
    <submittedName>
        <fullName evidence="3">DNA/RNA non-specific endonuclease</fullName>
    </submittedName>
</protein>
<dbReference type="Gene3D" id="3.40.570.10">
    <property type="entry name" value="Extracellular Endonuclease, subunit A"/>
    <property type="match status" value="1"/>
</dbReference>
<keyword evidence="3" id="KW-0378">Hydrolase</keyword>
<evidence type="ECO:0000313" key="3">
    <source>
        <dbReference type="EMBL" id="MDT2945393.1"/>
    </source>
</evidence>
<dbReference type="RefSeq" id="WP_311927522.1">
    <property type="nucleotide sequence ID" value="NZ_JARQDL010000003.1"/>
</dbReference>